<evidence type="ECO:0000313" key="2">
    <source>
        <dbReference type="EMBL" id="NJP31362.1"/>
    </source>
</evidence>
<dbReference type="Proteomes" id="UP000783871">
    <property type="component" value="Unassembled WGS sequence"/>
</dbReference>
<dbReference type="PROSITE" id="PS51257">
    <property type="entry name" value="PROKAR_LIPOPROTEIN"/>
    <property type="match status" value="1"/>
</dbReference>
<keyword evidence="3" id="KW-1185">Reference proteome</keyword>
<keyword evidence="1" id="KW-0732">Signal</keyword>
<protein>
    <recommendedName>
        <fullName evidence="4">Lipoprotein</fullName>
    </recommendedName>
</protein>
<evidence type="ECO:0000313" key="3">
    <source>
        <dbReference type="Proteomes" id="UP000783871"/>
    </source>
</evidence>
<accession>A0ABX0Z0R6</accession>
<organism evidence="2 3">
    <name type="scientific">Micromonospora thermarum</name>
    <dbReference type="NCBI Taxonomy" id="2720024"/>
    <lineage>
        <taxon>Bacteria</taxon>
        <taxon>Bacillati</taxon>
        <taxon>Actinomycetota</taxon>
        <taxon>Actinomycetes</taxon>
        <taxon>Micromonosporales</taxon>
        <taxon>Micromonosporaceae</taxon>
        <taxon>Micromonospora</taxon>
    </lineage>
</organism>
<gene>
    <name evidence="2" type="ORF">HCJ94_05025</name>
</gene>
<evidence type="ECO:0008006" key="4">
    <source>
        <dbReference type="Google" id="ProtNLM"/>
    </source>
</evidence>
<evidence type="ECO:0000256" key="1">
    <source>
        <dbReference type="SAM" id="SignalP"/>
    </source>
</evidence>
<reference evidence="2 3" key="1">
    <citation type="submission" date="2020-03" db="EMBL/GenBank/DDBJ databases">
        <title>WGS of actinomycetes isolated from Thailand.</title>
        <authorList>
            <person name="Thawai C."/>
        </authorList>
    </citation>
    <scope>NUCLEOTIDE SEQUENCE [LARGE SCALE GENOMIC DNA]</scope>
    <source>
        <strain evidence="2 3">HSS6-12</strain>
    </source>
</reference>
<dbReference type="Gene3D" id="2.50.20.20">
    <property type="match status" value="1"/>
</dbReference>
<proteinExistence type="predicted"/>
<feature type="chain" id="PRO_5046325142" description="Lipoprotein" evidence="1">
    <location>
        <begin position="30"/>
        <end position="268"/>
    </location>
</feature>
<name>A0ABX0Z0R6_9ACTN</name>
<comment type="caution">
    <text evidence="2">The sequence shown here is derived from an EMBL/GenBank/DDBJ whole genome shotgun (WGS) entry which is preliminary data.</text>
</comment>
<feature type="signal peptide" evidence="1">
    <location>
        <begin position="1"/>
        <end position="29"/>
    </location>
</feature>
<sequence length="268" mass="27505">MTQRTGTAALARRAVTGATAVLAATALLAGCTGKDGGSAEPSPSPDPKADLLAAVPDEKDPAFLFSGTDADGTVTGSVDPASKGMELNVTEKDAEAGFTMKMSFRFVDQQSWVKVDFGGAEELHTLLKLPKNWMELDKAKLTDAEAVPGYEGADPGNARPIIATATTVEKQADGTYAGTVDLSGPEAVEAMDSIDVAALGDAAKTVPFTAVVGPDGNLTSLTLDIPAAGKQKALKYVVKYYDFGKAPAITAPEGAKAAPASAYEMFNG</sequence>
<dbReference type="RefSeq" id="WP_167999784.1">
    <property type="nucleotide sequence ID" value="NZ_JAATEO010000004.1"/>
</dbReference>
<dbReference type="EMBL" id="JAATEO010000004">
    <property type="protein sequence ID" value="NJP31362.1"/>
    <property type="molecule type" value="Genomic_DNA"/>
</dbReference>